<gene>
    <name evidence="1" type="ORF">LCGC14_1089110</name>
</gene>
<reference evidence="1" key="1">
    <citation type="journal article" date="2015" name="Nature">
        <title>Complex archaea that bridge the gap between prokaryotes and eukaryotes.</title>
        <authorList>
            <person name="Spang A."/>
            <person name="Saw J.H."/>
            <person name="Jorgensen S.L."/>
            <person name="Zaremba-Niedzwiedzka K."/>
            <person name="Martijn J."/>
            <person name="Lind A.E."/>
            <person name="van Eijk R."/>
            <person name="Schleper C."/>
            <person name="Guy L."/>
            <person name="Ettema T.J."/>
        </authorList>
    </citation>
    <scope>NUCLEOTIDE SEQUENCE</scope>
</reference>
<sequence>MPDVRRCEKCGRWRHLKSEWPKERLLDPSAVCLICDLTGKRSLKDGFMLAAREEKR</sequence>
<name>A0A0F9N0P2_9ZZZZ</name>
<comment type="caution">
    <text evidence="1">The sequence shown here is derived from an EMBL/GenBank/DDBJ whole genome shotgun (WGS) entry which is preliminary data.</text>
</comment>
<organism evidence="1">
    <name type="scientific">marine sediment metagenome</name>
    <dbReference type="NCBI Taxonomy" id="412755"/>
    <lineage>
        <taxon>unclassified sequences</taxon>
        <taxon>metagenomes</taxon>
        <taxon>ecological metagenomes</taxon>
    </lineage>
</organism>
<protein>
    <submittedName>
        <fullName evidence="1">Uncharacterized protein</fullName>
    </submittedName>
</protein>
<dbReference type="AlphaFoldDB" id="A0A0F9N0P2"/>
<evidence type="ECO:0000313" key="1">
    <source>
        <dbReference type="EMBL" id="KKN05267.1"/>
    </source>
</evidence>
<accession>A0A0F9N0P2</accession>
<dbReference type="EMBL" id="LAZR01004824">
    <property type="protein sequence ID" value="KKN05267.1"/>
    <property type="molecule type" value="Genomic_DNA"/>
</dbReference>
<proteinExistence type="predicted"/>